<sequence length="38" mass="4189">GVLLMRLHETYADSPSFPLIESLRGNALVEEVMGKFAP</sequence>
<feature type="non-terminal residue" evidence="1">
    <location>
        <position position="1"/>
    </location>
</feature>
<name>A0AAV4TXA0_CAEEX</name>
<dbReference type="EMBL" id="BPLR01011843">
    <property type="protein sequence ID" value="GIY49497.1"/>
    <property type="molecule type" value="Genomic_DNA"/>
</dbReference>
<dbReference type="Proteomes" id="UP001054945">
    <property type="component" value="Unassembled WGS sequence"/>
</dbReference>
<organism evidence="1 2">
    <name type="scientific">Caerostris extrusa</name>
    <name type="common">Bark spider</name>
    <name type="synonym">Caerostris bankana</name>
    <dbReference type="NCBI Taxonomy" id="172846"/>
    <lineage>
        <taxon>Eukaryota</taxon>
        <taxon>Metazoa</taxon>
        <taxon>Ecdysozoa</taxon>
        <taxon>Arthropoda</taxon>
        <taxon>Chelicerata</taxon>
        <taxon>Arachnida</taxon>
        <taxon>Araneae</taxon>
        <taxon>Araneomorphae</taxon>
        <taxon>Entelegynae</taxon>
        <taxon>Araneoidea</taxon>
        <taxon>Araneidae</taxon>
        <taxon>Caerostris</taxon>
    </lineage>
</organism>
<protein>
    <submittedName>
        <fullName evidence="1">Uncharacterized protein</fullName>
    </submittedName>
</protein>
<comment type="caution">
    <text evidence="1">The sequence shown here is derived from an EMBL/GenBank/DDBJ whole genome shotgun (WGS) entry which is preliminary data.</text>
</comment>
<proteinExistence type="predicted"/>
<dbReference type="AlphaFoldDB" id="A0AAV4TXA0"/>
<evidence type="ECO:0000313" key="2">
    <source>
        <dbReference type="Proteomes" id="UP001054945"/>
    </source>
</evidence>
<reference evidence="1 2" key="1">
    <citation type="submission" date="2021-06" db="EMBL/GenBank/DDBJ databases">
        <title>Caerostris extrusa draft genome.</title>
        <authorList>
            <person name="Kono N."/>
            <person name="Arakawa K."/>
        </authorList>
    </citation>
    <scope>NUCLEOTIDE SEQUENCE [LARGE SCALE GENOMIC DNA]</scope>
</reference>
<accession>A0AAV4TXA0</accession>
<evidence type="ECO:0000313" key="1">
    <source>
        <dbReference type="EMBL" id="GIY49497.1"/>
    </source>
</evidence>
<keyword evidence="2" id="KW-1185">Reference proteome</keyword>
<gene>
    <name evidence="1" type="ORF">CEXT_734131</name>
</gene>